<dbReference type="GO" id="GO:0008270">
    <property type="term" value="F:zinc ion binding"/>
    <property type="evidence" value="ECO:0007669"/>
    <property type="project" value="InterPro"/>
</dbReference>
<proteinExistence type="inferred from homology"/>
<dbReference type="GO" id="GO:0016787">
    <property type="term" value="F:hydrolase activity"/>
    <property type="evidence" value="ECO:0007669"/>
    <property type="project" value="UniProtKB-KW"/>
</dbReference>
<evidence type="ECO:0000256" key="3">
    <source>
        <dbReference type="ARBA" id="ARBA00038412"/>
    </source>
</evidence>
<dbReference type="GO" id="GO:0004519">
    <property type="term" value="F:endonuclease activity"/>
    <property type="evidence" value="ECO:0007669"/>
    <property type="project" value="UniProtKB-KW"/>
</dbReference>
<dbReference type="InterPro" id="IPR002711">
    <property type="entry name" value="HNH"/>
</dbReference>
<keyword evidence="1" id="KW-0540">Nuclease</keyword>
<reference evidence="6" key="2">
    <citation type="submission" date="2021-04" db="EMBL/GenBank/DDBJ databases">
        <authorList>
            <person name="Gilroy R."/>
        </authorList>
    </citation>
    <scope>NUCLEOTIDE SEQUENCE</scope>
    <source>
        <strain evidence="6">ChiSxjej5B17-1746</strain>
    </source>
</reference>
<dbReference type="GO" id="GO:0003676">
    <property type="term" value="F:nucleic acid binding"/>
    <property type="evidence" value="ECO:0007669"/>
    <property type="project" value="InterPro"/>
</dbReference>
<protein>
    <recommendedName>
        <fullName evidence="4">Putative HNH nuclease YajD</fullName>
    </recommendedName>
</protein>
<dbReference type="Proteomes" id="UP000824264">
    <property type="component" value="Unassembled WGS sequence"/>
</dbReference>
<accession>A0A9D1QZG9</accession>
<reference evidence="6" key="1">
    <citation type="journal article" date="2021" name="PeerJ">
        <title>Extensive microbial diversity within the chicken gut microbiome revealed by metagenomics and culture.</title>
        <authorList>
            <person name="Gilroy R."/>
            <person name="Ravi A."/>
            <person name="Getino M."/>
            <person name="Pursley I."/>
            <person name="Horton D.L."/>
            <person name="Alikhan N.F."/>
            <person name="Baker D."/>
            <person name="Gharbi K."/>
            <person name="Hall N."/>
            <person name="Watson M."/>
            <person name="Adriaenssens E.M."/>
            <person name="Foster-Nyarko E."/>
            <person name="Jarju S."/>
            <person name="Secka A."/>
            <person name="Antonio M."/>
            <person name="Oren A."/>
            <person name="Chaudhuri R.R."/>
            <person name="La Ragione R."/>
            <person name="Hildebrand F."/>
            <person name="Pallen M.J."/>
        </authorList>
    </citation>
    <scope>NUCLEOTIDE SEQUENCE</scope>
    <source>
        <strain evidence="6">ChiSxjej5B17-1746</strain>
    </source>
</reference>
<dbReference type="GO" id="GO:0005829">
    <property type="term" value="C:cytosol"/>
    <property type="evidence" value="ECO:0007669"/>
    <property type="project" value="TreeGrafter"/>
</dbReference>
<dbReference type="PANTHER" id="PTHR41286:SF1">
    <property type="entry name" value="HNH NUCLEASE YAJD-RELATED"/>
    <property type="match status" value="1"/>
</dbReference>
<name>A0A9D1QZG9_9BACT</name>
<keyword evidence="6" id="KW-0255">Endonuclease</keyword>
<dbReference type="InterPro" id="IPR003615">
    <property type="entry name" value="HNH_nuc"/>
</dbReference>
<comment type="caution">
    <text evidence="6">The sequence shown here is derived from an EMBL/GenBank/DDBJ whole genome shotgun (WGS) entry which is preliminary data.</text>
</comment>
<dbReference type="Pfam" id="PF01844">
    <property type="entry name" value="HNH"/>
    <property type="match status" value="1"/>
</dbReference>
<evidence type="ECO:0000313" key="6">
    <source>
        <dbReference type="EMBL" id="HIW78114.1"/>
    </source>
</evidence>
<gene>
    <name evidence="6" type="ORF">H9874_03085</name>
</gene>
<feature type="domain" description="HNH nuclease" evidence="5">
    <location>
        <begin position="61"/>
        <end position="114"/>
    </location>
</feature>
<dbReference type="EMBL" id="DXGI01000110">
    <property type="protein sequence ID" value="HIW78114.1"/>
    <property type="molecule type" value="Genomic_DNA"/>
</dbReference>
<evidence type="ECO:0000256" key="4">
    <source>
        <dbReference type="ARBA" id="ARBA00040194"/>
    </source>
</evidence>
<comment type="similarity">
    <text evidence="3">Belongs to the HNH nuclease family.</text>
</comment>
<sequence length="128" mass="14519">MPPRPLKVCRHAGCHALTRDPSGYCRAHKEAAEARARKWKAEREKERESSSRRGYGARWRKLRAEVLREEPLCRACRKAGRIVPATDVDHIIARADGGTDERSNLQPLCHACHSRKTVRENGGRAVTR</sequence>
<evidence type="ECO:0000259" key="5">
    <source>
        <dbReference type="SMART" id="SM00507"/>
    </source>
</evidence>
<evidence type="ECO:0000313" key="7">
    <source>
        <dbReference type="Proteomes" id="UP000824264"/>
    </source>
</evidence>
<dbReference type="Gene3D" id="1.10.30.50">
    <property type="match status" value="1"/>
</dbReference>
<evidence type="ECO:0000256" key="1">
    <source>
        <dbReference type="ARBA" id="ARBA00022722"/>
    </source>
</evidence>
<organism evidence="6 7">
    <name type="scientific">Candidatus Bilophila faecipullorum</name>
    <dbReference type="NCBI Taxonomy" id="2838482"/>
    <lineage>
        <taxon>Bacteria</taxon>
        <taxon>Pseudomonadati</taxon>
        <taxon>Thermodesulfobacteriota</taxon>
        <taxon>Desulfovibrionia</taxon>
        <taxon>Desulfovibrionales</taxon>
        <taxon>Desulfovibrionaceae</taxon>
        <taxon>Bilophila</taxon>
    </lineage>
</organism>
<dbReference type="PANTHER" id="PTHR41286">
    <property type="entry name" value="HNH NUCLEASE YAJD-RELATED"/>
    <property type="match status" value="1"/>
</dbReference>
<dbReference type="SMART" id="SM00507">
    <property type="entry name" value="HNHc"/>
    <property type="match status" value="1"/>
</dbReference>
<dbReference type="CDD" id="cd00085">
    <property type="entry name" value="HNHc"/>
    <property type="match status" value="1"/>
</dbReference>
<dbReference type="AlphaFoldDB" id="A0A9D1QZG9"/>
<evidence type="ECO:0000256" key="2">
    <source>
        <dbReference type="ARBA" id="ARBA00022801"/>
    </source>
</evidence>
<keyword evidence="2" id="KW-0378">Hydrolase</keyword>